<accession>A0A7Z7MVD9</accession>
<dbReference type="PANTHER" id="PTHR38104:SF1">
    <property type="entry name" value="ANTI-SIGMA-E FACTOR RSEA"/>
    <property type="match status" value="1"/>
</dbReference>
<dbReference type="InterPro" id="IPR052383">
    <property type="entry name" value="Anti-sigma-E_RseA-like"/>
</dbReference>
<protein>
    <submittedName>
        <fullName evidence="2">Anti sigma-E protein RseA family protein</fullName>
    </submittedName>
</protein>
<evidence type="ECO:0000313" key="2">
    <source>
        <dbReference type="EMBL" id="SMB26712.1"/>
    </source>
</evidence>
<dbReference type="Pfam" id="PF03872">
    <property type="entry name" value="RseA_N"/>
    <property type="match status" value="1"/>
</dbReference>
<dbReference type="RefSeq" id="WP_154716726.1">
    <property type="nucleotide sequence ID" value="NZ_LT837803.1"/>
</dbReference>
<evidence type="ECO:0000259" key="1">
    <source>
        <dbReference type="Pfam" id="PF03872"/>
    </source>
</evidence>
<dbReference type="SUPFAM" id="SSF89069">
    <property type="entry name" value="N-terminal, cytoplasmic domain of anti-sigmaE factor RseA"/>
    <property type="match status" value="1"/>
</dbReference>
<name>A0A7Z7MVD9_9PROT</name>
<organism evidence="2 3">
    <name type="scientific">Sterolibacterium denitrificans</name>
    <dbReference type="NCBI Taxonomy" id="157592"/>
    <lineage>
        <taxon>Bacteria</taxon>
        <taxon>Pseudomonadati</taxon>
        <taxon>Pseudomonadota</taxon>
        <taxon>Betaproteobacteria</taxon>
        <taxon>Nitrosomonadales</taxon>
        <taxon>Sterolibacteriaceae</taxon>
        <taxon>Sterolibacterium</taxon>
    </lineage>
</organism>
<dbReference type="EMBL" id="LT837803">
    <property type="protein sequence ID" value="SMB26712.1"/>
    <property type="molecule type" value="Genomic_DNA"/>
</dbReference>
<dbReference type="PANTHER" id="PTHR38104">
    <property type="match status" value="1"/>
</dbReference>
<proteinExistence type="predicted"/>
<keyword evidence="3" id="KW-1185">Reference proteome</keyword>
<dbReference type="InterPro" id="IPR005572">
    <property type="entry name" value="Anti-sigma_E_RseA_N"/>
</dbReference>
<dbReference type="Proteomes" id="UP000242886">
    <property type="component" value="Chromosome SDENCHOL"/>
</dbReference>
<evidence type="ECO:0000313" key="3">
    <source>
        <dbReference type="Proteomes" id="UP000242886"/>
    </source>
</evidence>
<dbReference type="Gene3D" id="1.10.10.880">
    <property type="entry name" value="Anti sigma-E protein RseA, N-terminal domain"/>
    <property type="match status" value="1"/>
</dbReference>
<reference evidence="2" key="1">
    <citation type="submission" date="2017-03" db="EMBL/GenBank/DDBJ databases">
        <authorList>
            <consortium name="AG Boll"/>
        </authorList>
    </citation>
    <scope>NUCLEOTIDE SEQUENCE [LARGE SCALE GENOMIC DNA]</scope>
    <source>
        <strain evidence="2">Chol</strain>
    </source>
</reference>
<sequence>MMKSELSSLFDDELASEHQSTVVAALCTDADLRAAWHDYQLIGDALRAESHPDPALDLDRDVTARVMAALQREPALFVPRLRTDTATPSHRSSTKQTMLHLVQGGMRYAAALAGVGVVAWLALSAPQTSPQMAPELLARKTAPVVAQVERVTQQPTAAAQATAVASEPAQTGRLQSYLVAHQAYSPGNRFDGGAGYMRTVAASR</sequence>
<dbReference type="GO" id="GO:0016989">
    <property type="term" value="F:sigma factor antagonist activity"/>
    <property type="evidence" value="ECO:0007669"/>
    <property type="project" value="InterPro"/>
</dbReference>
<gene>
    <name evidence="2" type="ORF">SDENCHOL_20193</name>
</gene>
<feature type="domain" description="Anti sigma-E protein RseA N-terminal" evidence="1">
    <location>
        <begin position="1"/>
        <end position="89"/>
    </location>
</feature>
<dbReference type="AlphaFoldDB" id="A0A7Z7MVD9"/>
<dbReference type="InterPro" id="IPR036147">
    <property type="entry name" value="Anti-sigma_E_RseA_N_sf"/>
</dbReference>
<dbReference type="CDD" id="cd16328">
    <property type="entry name" value="RseA_N"/>
    <property type="match status" value="1"/>
</dbReference>